<dbReference type="SUPFAM" id="SSF158472">
    <property type="entry name" value="HAMP domain-like"/>
    <property type="match status" value="1"/>
</dbReference>
<comment type="subcellular location">
    <subcellularLocation>
        <location evidence="2">Membrane</location>
    </subcellularLocation>
</comment>
<dbReference type="Gene3D" id="3.30.450.40">
    <property type="match status" value="1"/>
</dbReference>
<keyword evidence="15" id="KW-1185">Reference proteome</keyword>
<organism evidence="14 15">
    <name type="scientific">Hufsiella arboris</name>
    <dbReference type="NCBI Taxonomy" id="2695275"/>
    <lineage>
        <taxon>Bacteria</taxon>
        <taxon>Pseudomonadati</taxon>
        <taxon>Bacteroidota</taxon>
        <taxon>Sphingobacteriia</taxon>
        <taxon>Sphingobacteriales</taxon>
        <taxon>Sphingobacteriaceae</taxon>
        <taxon>Hufsiella</taxon>
    </lineage>
</organism>
<feature type="domain" description="Response regulatory" evidence="12">
    <location>
        <begin position="804"/>
        <end position="917"/>
    </location>
</feature>
<dbReference type="Gene3D" id="3.40.50.2300">
    <property type="match status" value="3"/>
</dbReference>
<dbReference type="PANTHER" id="PTHR45339">
    <property type="entry name" value="HYBRID SIGNAL TRANSDUCTION HISTIDINE KINASE J"/>
    <property type="match status" value="1"/>
</dbReference>
<feature type="transmembrane region" description="Helical" evidence="10">
    <location>
        <begin position="12"/>
        <end position="31"/>
    </location>
</feature>
<dbReference type="Gene3D" id="3.30.565.10">
    <property type="entry name" value="Histidine kinase-like ATPase, C-terminal domain"/>
    <property type="match status" value="1"/>
</dbReference>
<dbReference type="SMART" id="SM00065">
    <property type="entry name" value="GAF"/>
    <property type="match status" value="1"/>
</dbReference>
<keyword evidence="6" id="KW-0418">Kinase</keyword>
<dbReference type="PRINTS" id="PR00344">
    <property type="entry name" value="BCTRLSENSOR"/>
</dbReference>
<evidence type="ECO:0000256" key="1">
    <source>
        <dbReference type="ARBA" id="ARBA00000085"/>
    </source>
</evidence>
<dbReference type="PANTHER" id="PTHR45339:SF1">
    <property type="entry name" value="HYBRID SIGNAL TRANSDUCTION HISTIDINE KINASE J"/>
    <property type="match status" value="1"/>
</dbReference>
<dbReference type="Pfam" id="PF05227">
    <property type="entry name" value="CHASE3"/>
    <property type="match status" value="1"/>
</dbReference>
<evidence type="ECO:0000256" key="3">
    <source>
        <dbReference type="ARBA" id="ARBA00012438"/>
    </source>
</evidence>
<dbReference type="Pfam" id="PF00672">
    <property type="entry name" value="HAMP"/>
    <property type="match status" value="1"/>
</dbReference>
<dbReference type="RefSeq" id="WP_160844986.1">
    <property type="nucleotide sequence ID" value="NZ_WVHT01000005.1"/>
</dbReference>
<feature type="transmembrane region" description="Helical" evidence="10">
    <location>
        <begin position="174"/>
        <end position="199"/>
    </location>
</feature>
<keyword evidence="10" id="KW-0472">Membrane</keyword>
<dbReference type="InterPro" id="IPR003018">
    <property type="entry name" value="GAF"/>
</dbReference>
<dbReference type="GO" id="GO:0000155">
    <property type="term" value="F:phosphorelay sensor kinase activity"/>
    <property type="evidence" value="ECO:0007669"/>
    <property type="project" value="InterPro"/>
</dbReference>
<dbReference type="Pfam" id="PF00512">
    <property type="entry name" value="HisKA"/>
    <property type="match status" value="1"/>
</dbReference>
<dbReference type="SMART" id="SM00448">
    <property type="entry name" value="REC"/>
    <property type="match status" value="3"/>
</dbReference>
<dbReference type="Gene3D" id="1.10.8.500">
    <property type="entry name" value="HAMP domain in histidine kinase"/>
    <property type="match status" value="1"/>
</dbReference>
<keyword evidence="5" id="KW-0808">Transferase</keyword>
<dbReference type="CDD" id="cd00156">
    <property type="entry name" value="REC"/>
    <property type="match status" value="1"/>
</dbReference>
<dbReference type="PROSITE" id="PS50110">
    <property type="entry name" value="RESPONSE_REGULATORY"/>
    <property type="match status" value="3"/>
</dbReference>
<dbReference type="CDD" id="cd06225">
    <property type="entry name" value="HAMP"/>
    <property type="match status" value="1"/>
</dbReference>
<dbReference type="SUPFAM" id="SSF55781">
    <property type="entry name" value="GAF domain-like"/>
    <property type="match status" value="1"/>
</dbReference>
<dbReference type="InterPro" id="IPR001789">
    <property type="entry name" value="Sig_transdc_resp-reg_receiver"/>
</dbReference>
<gene>
    <name evidence="14" type="ORF">GS399_12565</name>
</gene>
<keyword evidence="7" id="KW-0902">Two-component regulatory system</keyword>
<evidence type="ECO:0000256" key="2">
    <source>
        <dbReference type="ARBA" id="ARBA00004370"/>
    </source>
</evidence>
<dbReference type="Gene3D" id="1.10.287.130">
    <property type="match status" value="1"/>
</dbReference>
<dbReference type="PROSITE" id="PS50109">
    <property type="entry name" value="HIS_KIN"/>
    <property type="match status" value="1"/>
</dbReference>
<dbReference type="InterPro" id="IPR003594">
    <property type="entry name" value="HATPase_dom"/>
</dbReference>
<dbReference type="Pfam" id="PF00072">
    <property type="entry name" value="Response_reg"/>
    <property type="match status" value="3"/>
</dbReference>
<dbReference type="InterPro" id="IPR036890">
    <property type="entry name" value="HATPase_C_sf"/>
</dbReference>
<dbReference type="SMART" id="SM00387">
    <property type="entry name" value="HATPase_c"/>
    <property type="match status" value="1"/>
</dbReference>
<sequence>MKNSFTRNLQIGFSISLIILLISSLASYISIKNLLTSSEMVDHTNNVIQELDGVISTMKDAETGQRGYLLTGNEVFLDPYKGSSQKALSAVKRIKSLTIDNDVQQQNCDSLQLMIGNRLNILQNLIDLKQQNRAVSVAQLLQGKSYMDQTRALIKKMEQMERSFLQTRTEKMNAFAGFTPIVIIIAAILALGITISFYFRLISDFKERERLQQVLAKKDEDITRRIDIIQKIAEQISAGDYTTRVADEEKDNLGSLSLSLNKMAGSLEYSFSLLQDKEWLQAGIAGLNDRMIGDQDLPELTGSVMEFVADYTGSQLGSLYILENDQLNYYNGYAFLPKPDRRTIKLSDGIVGQVATSGKQIIVKDVDPEFITVSYAAGEIRPREIIVTPIFHENKVKGVVGIASVNGYSDNIVEFINTVSRNIGIAIYSSQNRKRLQELLEETQSQSEELQAQHSELENLNTELEAQAQKLQVSEEELRVQQEELLQANQELEERSRLLEEKNQVIVERNIDIQRKAEELEISTKYKSEFLANMSHELRTPLNSILLLSRLLSENTDANLNDEQVESAKVIQSSGNGLLSLIDEILDLSKIESGKMDLEYSRVTPREVVNDLQSLFSPIAREKNLALNISIAENAPQQFETDRMRLDQILKNLLSNALKFTTKGSVNLEIDTTDDSNIKFVVTDTGIGIPKEKQKLIFEAFQQADGSTRRKFGGTGLGLSISRELAKLLGGDIQLESQPDKGSTFILTIPPNKPDENATTEAPVPAMETFKPERTVSAPSSFIVPEIPEDVPDDRNNIQQGDNIVLIVEDDTNFAKALLNFTHKRNYKGIVVVRGDQALDMALHYSPKAILLDIQLPMKDGWQVMNELKTNSATRHIPVHIMSSMEVKKESLMKGAVDFINKPVAIENMQQMFQKLEDALNRHPKKVLIVEENPKHAKALAYFLESFNINAEIKDSVSEGVNALQNQDVDCVILDMGIPDQTAYQTLETVKQNPGLENLPIIIFTGKNLSKAEESRIKKYADSIVVKTAHSYQRILDEIALFLHLVEEKEHPEKKQSQMQRLGMLNEVLKNKKVLIADDDVRNIFSLTKALEQHQMNIISATDGKEALKQLQENPDVDLILMDMMMPELDGYETTTQIRQNPKYKNLPILAVTAKAMLGDREKCISAGASDYISKPVDIDQLLSLLRVWLYDKAF</sequence>
<dbReference type="PROSITE" id="PS50885">
    <property type="entry name" value="HAMP"/>
    <property type="match status" value="1"/>
</dbReference>
<evidence type="ECO:0000256" key="4">
    <source>
        <dbReference type="ARBA" id="ARBA00022553"/>
    </source>
</evidence>
<feature type="domain" description="Histidine kinase" evidence="11">
    <location>
        <begin position="533"/>
        <end position="753"/>
    </location>
</feature>
<reference evidence="14 15" key="1">
    <citation type="submission" date="2019-11" db="EMBL/GenBank/DDBJ databases">
        <title>Pedobacter sp. HMF7647 Genome sequencing and assembly.</title>
        <authorList>
            <person name="Kang H."/>
            <person name="Kim H."/>
            <person name="Joh K."/>
        </authorList>
    </citation>
    <scope>NUCLEOTIDE SEQUENCE [LARGE SCALE GENOMIC DNA]</scope>
    <source>
        <strain evidence="14 15">HMF7647</strain>
    </source>
</reference>
<name>A0A7K1YBK3_9SPHI</name>
<dbReference type="AlphaFoldDB" id="A0A7K1YBK3"/>
<dbReference type="GO" id="GO:0016020">
    <property type="term" value="C:membrane"/>
    <property type="evidence" value="ECO:0007669"/>
    <property type="project" value="UniProtKB-SubCell"/>
</dbReference>
<dbReference type="InterPro" id="IPR003661">
    <property type="entry name" value="HisK_dim/P_dom"/>
</dbReference>
<dbReference type="Pfam" id="PF13185">
    <property type="entry name" value="GAF_2"/>
    <property type="match status" value="1"/>
</dbReference>
<proteinExistence type="predicted"/>
<dbReference type="InterPro" id="IPR011006">
    <property type="entry name" value="CheY-like_superfamily"/>
</dbReference>
<keyword evidence="9" id="KW-0175">Coiled coil</keyword>
<feature type="domain" description="Response regulatory" evidence="12">
    <location>
        <begin position="926"/>
        <end position="1042"/>
    </location>
</feature>
<dbReference type="SUPFAM" id="SSF55874">
    <property type="entry name" value="ATPase domain of HSP90 chaperone/DNA topoisomerase II/histidine kinase"/>
    <property type="match status" value="1"/>
</dbReference>
<dbReference type="CDD" id="cd00082">
    <property type="entry name" value="HisKA"/>
    <property type="match status" value="1"/>
</dbReference>
<dbReference type="Proteomes" id="UP000466586">
    <property type="component" value="Unassembled WGS sequence"/>
</dbReference>
<evidence type="ECO:0000259" key="12">
    <source>
        <dbReference type="PROSITE" id="PS50110"/>
    </source>
</evidence>
<dbReference type="CDD" id="cd16922">
    <property type="entry name" value="HATPase_EvgS-ArcB-TorS-like"/>
    <property type="match status" value="1"/>
</dbReference>
<evidence type="ECO:0000256" key="8">
    <source>
        <dbReference type="PROSITE-ProRule" id="PRU00169"/>
    </source>
</evidence>
<evidence type="ECO:0000313" key="15">
    <source>
        <dbReference type="Proteomes" id="UP000466586"/>
    </source>
</evidence>
<dbReference type="InterPro" id="IPR004358">
    <property type="entry name" value="Sig_transdc_His_kin-like_C"/>
</dbReference>
<feature type="modified residue" description="4-aspartylphosphate" evidence="8">
    <location>
        <position position="975"/>
    </location>
</feature>
<dbReference type="CDD" id="cd17546">
    <property type="entry name" value="REC_hyHK_CKI1_RcsC-like"/>
    <property type="match status" value="1"/>
</dbReference>
<evidence type="ECO:0000256" key="9">
    <source>
        <dbReference type="SAM" id="Coils"/>
    </source>
</evidence>
<dbReference type="SUPFAM" id="SSF47384">
    <property type="entry name" value="Homodimeric domain of signal transducing histidine kinase"/>
    <property type="match status" value="1"/>
</dbReference>
<dbReference type="CDD" id="cd19410">
    <property type="entry name" value="HK9-like_sensor"/>
    <property type="match status" value="1"/>
</dbReference>
<keyword evidence="10" id="KW-1133">Transmembrane helix</keyword>
<dbReference type="InterPro" id="IPR036097">
    <property type="entry name" value="HisK_dim/P_sf"/>
</dbReference>
<dbReference type="EMBL" id="WVHT01000005">
    <property type="protein sequence ID" value="MXV51810.1"/>
    <property type="molecule type" value="Genomic_DNA"/>
</dbReference>
<dbReference type="InterPro" id="IPR029016">
    <property type="entry name" value="GAF-like_dom_sf"/>
</dbReference>
<dbReference type="EC" id="2.7.13.3" evidence="3"/>
<keyword evidence="4 8" id="KW-0597">Phosphoprotein</keyword>
<evidence type="ECO:0000256" key="5">
    <source>
        <dbReference type="ARBA" id="ARBA00022679"/>
    </source>
</evidence>
<evidence type="ECO:0000256" key="7">
    <source>
        <dbReference type="ARBA" id="ARBA00023012"/>
    </source>
</evidence>
<feature type="domain" description="HAMP" evidence="13">
    <location>
        <begin position="220"/>
        <end position="272"/>
    </location>
</feature>
<dbReference type="InterPro" id="IPR007891">
    <property type="entry name" value="CHASE3"/>
</dbReference>
<evidence type="ECO:0000259" key="11">
    <source>
        <dbReference type="PROSITE" id="PS50109"/>
    </source>
</evidence>
<dbReference type="SUPFAM" id="SSF52172">
    <property type="entry name" value="CheY-like"/>
    <property type="match status" value="3"/>
</dbReference>
<protein>
    <recommendedName>
        <fullName evidence="3">histidine kinase</fullName>
        <ecNumber evidence="3">2.7.13.3</ecNumber>
    </recommendedName>
</protein>
<dbReference type="Pfam" id="PF02518">
    <property type="entry name" value="HATPase_c"/>
    <property type="match status" value="1"/>
</dbReference>
<comment type="caution">
    <text evidence="14">The sequence shown here is derived from an EMBL/GenBank/DDBJ whole genome shotgun (WGS) entry which is preliminary data.</text>
</comment>
<dbReference type="FunFam" id="3.30.565.10:FF:000010">
    <property type="entry name" value="Sensor histidine kinase RcsC"/>
    <property type="match status" value="1"/>
</dbReference>
<evidence type="ECO:0000259" key="13">
    <source>
        <dbReference type="PROSITE" id="PS50885"/>
    </source>
</evidence>
<dbReference type="InterPro" id="IPR003660">
    <property type="entry name" value="HAMP_dom"/>
</dbReference>
<dbReference type="SMART" id="SM00304">
    <property type="entry name" value="HAMP"/>
    <property type="match status" value="1"/>
</dbReference>
<dbReference type="SMART" id="SM00388">
    <property type="entry name" value="HisKA"/>
    <property type="match status" value="1"/>
</dbReference>
<feature type="domain" description="Response regulatory" evidence="12">
    <location>
        <begin position="1073"/>
        <end position="1190"/>
    </location>
</feature>
<dbReference type="InterPro" id="IPR005467">
    <property type="entry name" value="His_kinase_dom"/>
</dbReference>
<feature type="modified residue" description="4-aspartylphosphate" evidence="8">
    <location>
        <position position="1123"/>
    </location>
</feature>
<evidence type="ECO:0000313" key="14">
    <source>
        <dbReference type="EMBL" id="MXV51810.1"/>
    </source>
</evidence>
<comment type="catalytic activity">
    <reaction evidence="1">
        <text>ATP + protein L-histidine = ADP + protein N-phospho-L-histidine.</text>
        <dbReference type="EC" id="2.7.13.3"/>
    </reaction>
</comment>
<feature type="modified residue" description="4-aspartylphosphate" evidence="8">
    <location>
        <position position="853"/>
    </location>
</feature>
<keyword evidence="10" id="KW-0812">Transmembrane</keyword>
<evidence type="ECO:0000256" key="6">
    <source>
        <dbReference type="ARBA" id="ARBA00022777"/>
    </source>
</evidence>
<feature type="coiled-coil region" evidence="9">
    <location>
        <begin position="433"/>
        <end position="509"/>
    </location>
</feature>
<evidence type="ECO:0000256" key="10">
    <source>
        <dbReference type="SAM" id="Phobius"/>
    </source>
</evidence>
<accession>A0A7K1YBK3</accession>